<name>A0A3M6UYI4_POCDA</name>
<reference evidence="2 3" key="1">
    <citation type="journal article" date="2018" name="Sci. Rep.">
        <title>Comparative analysis of the Pocillopora damicornis genome highlights role of immune system in coral evolution.</title>
        <authorList>
            <person name="Cunning R."/>
            <person name="Bay R.A."/>
            <person name="Gillette P."/>
            <person name="Baker A.C."/>
            <person name="Traylor-Knowles N."/>
        </authorList>
    </citation>
    <scope>NUCLEOTIDE SEQUENCE [LARGE SCALE GENOMIC DNA]</scope>
    <source>
        <strain evidence="2">RSMAS</strain>
        <tissue evidence="2">Whole animal</tissue>
    </source>
</reference>
<feature type="region of interest" description="Disordered" evidence="1">
    <location>
        <begin position="50"/>
        <end position="109"/>
    </location>
</feature>
<evidence type="ECO:0000313" key="2">
    <source>
        <dbReference type="EMBL" id="RMX58670.1"/>
    </source>
</evidence>
<evidence type="ECO:0000313" key="3">
    <source>
        <dbReference type="Proteomes" id="UP000275408"/>
    </source>
</evidence>
<sequence length="131" mass="14601">MEVTNRIPEALESWRVPEAGQTLVRVANFSDKVFTLRSPLPVAEYHTVSGVSGSATPTEIEGSPSAPNHPYWSVIDRNIKDEKQESTERKNRRAKGIQPSSDGLSEEQKRQFSLLIDQYEGIFAINNSDLG</sequence>
<dbReference type="Proteomes" id="UP000275408">
    <property type="component" value="Unassembled WGS sequence"/>
</dbReference>
<comment type="caution">
    <text evidence="2">The sequence shown here is derived from an EMBL/GenBank/DDBJ whole genome shotgun (WGS) entry which is preliminary data.</text>
</comment>
<gene>
    <name evidence="2" type="ORF">pdam_00023504</name>
</gene>
<evidence type="ECO:0000256" key="1">
    <source>
        <dbReference type="SAM" id="MobiDB-lite"/>
    </source>
</evidence>
<feature type="compositionally biased region" description="Basic and acidic residues" evidence="1">
    <location>
        <begin position="77"/>
        <end position="89"/>
    </location>
</feature>
<dbReference type="EMBL" id="RCHS01000472">
    <property type="protein sequence ID" value="RMX58670.1"/>
    <property type="molecule type" value="Genomic_DNA"/>
</dbReference>
<dbReference type="STRING" id="46731.A0A3M6UYI4"/>
<accession>A0A3M6UYI4</accession>
<protein>
    <submittedName>
        <fullName evidence="2">Uncharacterized protein</fullName>
    </submittedName>
</protein>
<dbReference type="AlphaFoldDB" id="A0A3M6UYI4"/>
<keyword evidence="3" id="KW-1185">Reference proteome</keyword>
<organism evidence="2 3">
    <name type="scientific">Pocillopora damicornis</name>
    <name type="common">Cauliflower coral</name>
    <name type="synonym">Millepora damicornis</name>
    <dbReference type="NCBI Taxonomy" id="46731"/>
    <lineage>
        <taxon>Eukaryota</taxon>
        <taxon>Metazoa</taxon>
        <taxon>Cnidaria</taxon>
        <taxon>Anthozoa</taxon>
        <taxon>Hexacorallia</taxon>
        <taxon>Scleractinia</taxon>
        <taxon>Astrocoeniina</taxon>
        <taxon>Pocilloporidae</taxon>
        <taxon>Pocillopora</taxon>
    </lineage>
</organism>
<proteinExistence type="predicted"/>